<sequence length="350" mass="36181">MTLSLHKLDLRDGVVDLSHGAGSRATAQLIAELFFRHLGNPYLGRGDDGAVLPLPGFDPTRGRIVVATDAHVVTPLFFAGGDIGSLSVHGTINDVAVMGAQPLYLTASFILEEGFPLADLDRIVASMGKAAREAGVPVVAGDTKVVERGKGDGVYIATTGVGILPTGVELGGARARPGDALLVSGTLGDHGVAILSQRENLSFSAPIVSDSAALHTLVAQVLATGADIRCLRDPTRGGLAGTLHEIAQQSNVGITLRESALPIHPVVAGACELLGIDPLYIANEGKLVVVCAAQDAARVLAALRAHPLGSNAALIGIVVDDPHRFVQVDTAMGGRRIVDWLSADQLPRIC</sequence>
<dbReference type="SUPFAM" id="SSF55326">
    <property type="entry name" value="PurM N-terminal domain-like"/>
    <property type="match status" value="1"/>
</dbReference>
<dbReference type="Gene3D" id="3.90.650.10">
    <property type="entry name" value="PurM-like C-terminal domain"/>
    <property type="match status" value="1"/>
</dbReference>
<dbReference type="PANTHER" id="PTHR30303:SF0">
    <property type="entry name" value="CARBAMOYL DEHYDRATASE HYPE"/>
    <property type="match status" value="1"/>
</dbReference>
<dbReference type="eggNOG" id="COG0309">
    <property type="taxonomic scope" value="Bacteria"/>
</dbReference>
<reference evidence="4 5" key="1">
    <citation type="journal article" date="2013" name="Genome Biol.">
        <title>Genomic analysis reveals key aspects of prokaryotic symbiosis in the phototrophic consortium "Chlorochromatium aggregatum".</title>
        <authorList>
            <person name="Liu Z."/>
            <person name="Muller J."/>
            <person name="Li T."/>
            <person name="Alvey R.M."/>
            <person name="Vogl K."/>
            <person name="Frigaard N.U."/>
            <person name="Rockwell N.C."/>
            <person name="Boyd E.S."/>
            <person name="Tomsho L.P."/>
            <person name="Schuster S.C."/>
            <person name="Henke P."/>
            <person name="Rohde M."/>
            <person name="Overmann J."/>
            <person name="Bryant D.A."/>
        </authorList>
    </citation>
    <scope>NUCLEOTIDE SEQUENCE [LARGE SCALE GENOMIC DNA]</scope>
    <source>
        <strain evidence="4">CR</strain>
    </source>
</reference>
<dbReference type="NCBIfam" id="TIGR02124">
    <property type="entry name" value="hypE"/>
    <property type="match status" value="1"/>
</dbReference>
<evidence type="ECO:0000313" key="5">
    <source>
        <dbReference type="Proteomes" id="UP000017184"/>
    </source>
</evidence>
<dbReference type="Gene3D" id="3.30.1330.10">
    <property type="entry name" value="PurM-like, N-terminal domain"/>
    <property type="match status" value="1"/>
</dbReference>
<dbReference type="AlphaFoldDB" id="U5N5X0"/>
<keyword evidence="5" id="KW-1185">Reference proteome</keyword>
<dbReference type="STRING" id="946483.Cenrod_0655"/>
<feature type="domain" description="PurM-like N-terminal" evidence="2">
    <location>
        <begin position="46"/>
        <end position="163"/>
    </location>
</feature>
<dbReference type="InterPro" id="IPR036921">
    <property type="entry name" value="PurM-like_N_sf"/>
</dbReference>
<feature type="domain" description="PurM-like C-terminal" evidence="3">
    <location>
        <begin position="176"/>
        <end position="328"/>
    </location>
</feature>
<dbReference type="PATRIC" id="fig|946483.4.peg.654"/>
<dbReference type="HOGENOM" id="CLU_049733_0_0_4"/>
<dbReference type="InterPro" id="IPR016188">
    <property type="entry name" value="PurM-like_N"/>
</dbReference>
<evidence type="ECO:0000256" key="1">
    <source>
        <dbReference type="ARBA" id="ARBA00006243"/>
    </source>
</evidence>
<accession>U5N5X0</accession>
<dbReference type="CDD" id="cd02197">
    <property type="entry name" value="HypE"/>
    <property type="match status" value="1"/>
</dbReference>
<dbReference type="OrthoDB" id="9801934at2"/>
<comment type="similarity">
    <text evidence="1">Belongs to the HypE family.</text>
</comment>
<gene>
    <name evidence="4" type="primary">hypE</name>
    <name evidence="4" type="ORF">Cenrod_0655</name>
</gene>
<dbReference type="PANTHER" id="PTHR30303">
    <property type="entry name" value="HYDROGENASE ISOENZYMES FORMATION PROTEIN HYPE"/>
    <property type="match status" value="1"/>
</dbReference>
<name>U5N5X0_9BURK</name>
<evidence type="ECO:0000313" key="4">
    <source>
        <dbReference type="EMBL" id="AGX86762.1"/>
    </source>
</evidence>
<dbReference type="Pfam" id="PF02769">
    <property type="entry name" value="AIRS_C"/>
    <property type="match status" value="1"/>
</dbReference>
<dbReference type="GO" id="GO:0051604">
    <property type="term" value="P:protein maturation"/>
    <property type="evidence" value="ECO:0007669"/>
    <property type="project" value="TreeGrafter"/>
</dbReference>
<evidence type="ECO:0000259" key="3">
    <source>
        <dbReference type="Pfam" id="PF02769"/>
    </source>
</evidence>
<dbReference type="InterPro" id="IPR010918">
    <property type="entry name" value="PurM-like_C_dom"/>
</dbReference>
<protein>
    <submittedName>
        <fullName evidence="4">Hydrogenase maturation protein HypE</fullName>
    </submittedName>
</protein>
<evidence type="ECO:0000259" key="2">
    <source>
        <dbReference type="Pfam" id="PF00586"/>
    </source>
</evidence>
<organism evidence="4 5">
    <name type="scientific">Candidatus Symbiobacter mobilis CR</name>
    <dbReference type="NCBI Taxonomy" id="946483"/>
    <lineage>
        <taxon>Bacteria</taxon>
        <taxon>Pseudomonadati</taxon>
        <taxon>Pseudomonadota</taxon>
        <taxon>Betaproteobacteria</taxon>
        <taxon>Burkholderiales</taxon>
        <taxon>Comamonadaceae</taxon>
    </lineage>
</organism>
<proteinExistence type="inferred from homology"/>
<dbReference type="PIRSF" id="PIRSF005644">
    <property type="entry name" value="Hdrgns_mtr_HypE"/>
    <property type="match status" value="1"/>
</dbReference>
<dbReference type="InterPro" id="IPR036676">
    <property type="entry name" value="PurM-like_C_sf"/>
</dbReference>
<dbReference type="EMBL" id="CP004885">
    <property type="protein sequence ID" value="AGX86762.1"/>
    <property type="molecule type" value="Genomic_DNA"/>
</dbReference>
<dbReference type="Pfam" id="PF00586">
    <property type="entry name" value="AIRS"/>
    <property type="match status" value="1"/>
</dbReference>
<dbReference type="Proteomes" id="UP000017184">
    <property type="component" value="Chromosome"/>
</dbReference>
<dbReference type="KEGG" id="cbx:Cenrod_0655"/>
<dbReference type="SUPFAM" id="SSF56042">
    <property type="entry name" value="PurM C-terminal domain-like"/>
    <property type="match status" value="1"/>
</dbReference>
<dbReference type="InterPro" id="IPR011854">
    <property type="entry name" value="HypE"/>
</dbReference>
<dbReference type="RefSeq" id="WP_022771583.1">
    <property type="nucleotide sequence ID" value="NC_022576.1"/>
</dbReference>